<dbReference type="RefSeq" id="XP_068366924.1">
    <property type="nucleotide sequence ID" value="XM_068498716.1"/>
</dbReference>
<accession>A0A1J4KVL8</accession>
<reference evidence="1" key="1">
    <citation type="submission" date="2016-10" db="EMBL/GenBank/DDBJ databases">
        <authorList>
            <person name="Benchimol M."/>
            <person name="Almeida L.G."/>
            <person name="Vasconcelos A.T."/>
            <person name="Perreira-Neves A."/>
            <person name="Rosa I.A."/>
            <person name="Tasca T."/>
            <person name="Bogo M.R."/>
            <person name="de Souza W."/>
        </authorList>
    </citation>
    <scope>NUCLEOTIDE SEQUENCE [LARGE SCALE GENOMIC DNA]</scope>
    <source>
        <strain evidence="1">K</strain>
    </source>
</reference>
<dbReference type="AlphaFoldDB" id="A0A1J4KVL8"/>
<name>A0A1J4KVL8_9EUKA</name>
<evidence type="ECO:0008006" key="3">
    <source>
        <dbReference type="Google" id="ProtNLM"/>
    </source>
</evidence>
<dbReference type="InterPro" id="IPR032675">
    <property type="entry name" value="LRR_dom_sf"/>
</dbReference>
<organism evidence="1 2">
    <name type="scientific">Tritrichomonas foetus</name>
    <dbReference type="NCBI Taxonomy" id="1144522"/>
    <lineage>
        <taxon>Eukaryota</taxon>
        <taxon>Metamonada</taxon>
        <taxon>Parabasalia</taxon>
        <taxon>Tritrichomonadida</taxon>
        <taxon>Tritrichomonadidae</taxon>
        <taxon>Tritrichomonas</taxon>
    </lineage>
</organism>
<protein>
    <recommendedName>
        <fullName evidence="3">Leucine Rich Repeat family protein</fullName>
    </recommendedName>
</protein>
<sequence>MRTASPKSKFQAPNWLQRRLVIVKRTGNLQLINEQNVDLKLLSSPEYISSLTVMKTLDITRTNVKSLEDLQKPFPKLATFIADKTGISDLKNFRMLSNVRAFSLKQTPVSKIPHYKLSLLLCMGSENKISSIDGQVVTKKLKAMAEEYPQPIASDLVNNGWMAEYPCPDETTLFSLCEKFNVMHDTGIYNMPSPKNDVSNIPDDDDDFDNIDEMDFEDLISQLHQKHEEMLLKGQAIFGLISEDTNAYLSGKISSIFRSHGLPIEANSDQNILDAVNILCQTVAKSRSASILSEPSSSVE</sequence>
<comment type="caution">
    <text evidence="1">The sequence shown here is derived from an EMBL/GenBank/DDBJ whole genome shotgun (WGS) entry which is preliminary data.</text>
</comment>
<evidence type="ECO:0000313" key="2">
    <source>
        <dbReference type="Proteomes" id="UP000179807"/>
    </source>
</evidence>
<dbReference type="GeneID" id="94833420"/>
<dbReference type="OrthoDB" id="2160613at2759"/>
<dbReference type="EMBL" id="MLAK01000476">
    <property type="protein sequence ID" value="OHT13788.1"/>
    <property type="molecule type" value="Genomic_DNA"/>
</dbReference>
<evidence type="ECO:0000313" key="1">
    <source>
        <dbReference type="EMBL" id="OHT13788.1"/>
    </source>
</evidence>
<dbReference type="Gene3D" id="3.80.10.10">
    <property type="entry name" value="Ribonuclease Inhibitor"/>
    <property type="match status" value="1"/>
</dbReference>
<gene>
    <name evidence="1" type="ORF">TRFO_16012</name>
</gene>
<proteinExistence type="predicted"/>
<keyword evidence="2" id="KW-1185">Reference proteome</keyword>
<dbReference type="Proteomes" id="UP000179807">
    <property type="component" value="Unassembled WGS sequence"/>
</dbReference>
<dbReference type="SUPFAM" id="SSF52058">
    <property type="entry name" value="L domain-like"/>
    <property type="match status" value="1"/>
</dbReference>
<dbReference type="VEuPathDB" id="TrichDB:TRFO_16012"/>